<keyword evidence="1" id="KW-0805">Transcription regulation</keyword>
<evidence type="ECO:0000259" key="5">
    <source>
        <dbReference type="PROSITE" id="PS50949"/>
    </source>
</evidence>
<evidence type="ECO:0000256" key="4">
    <source>
        <dbReference type="SAM" id="MobiDB-lite"/>
    </source>
</evidence>
<dbReference type="PROSITE" id="PS50949">
    <property type="entry name" value="HTH_GNTR"/>
    <property type="match status" value="1"/>
</dbReference>
<keyword evidence="2" id="KW-0238">DNA-binding</keyword>
<proteinExistence type="predicted"/>
<dbReference type="InterPro" id="IPR036390">
    <property type="entry name" value="WH_DNA-bd_sf"/>
</dbReference>
<evidence type="ECO:0000256" key="3">
    <source>
        <dbReference type="ARBA" id="ARBA00023163"/>
    </source>
</evidence>
<feature type="domain" description="HTH gntR-type" evidence="5">
    <location>
        <begin position="37"/>
        <end position="104"/>
    </location>
</feature>
<dbReference type="SMART" id="SM00345">
    <property type="entry name" value="HTH_GNTR"/>
    <property type="match status" value="1"/>
</dbReference>
<dbReference type="SUPFAM" id="SSF48008">
    <property type="entry name" value="GntR ligand-binding domain-like"/>
    <property type="match status" value="1"/>
</dbReference>
<keyword evidence="3" id="KW-0804">Transcription</keyword>
<accession>A0A2W5Q541</accession>
<evidence type="ECO:0000313" key="6">
    <source>
        <dbReference type="EMBL" id="PZQ46500.1"/>
    </source>
</evidence>
<dbReference type="Pfam" id="PF07729">
    <property type="entry name" value="FCD"/>
    <property type="match status" value="1"/>
</dbReference>
<feature type="region of interest" description="Disordered" evidence="4">
    <location>
        <begin position="1"/>
        <end position="24"/>
    </location>
</feature>
<dbReference type="Pfam" id="PF00392">
    <property type="entry name" value="GntR"/>
    <property type="match status" value="1"/>
</dbReference>
<dbReference type="InterPro" id="IPR008920">
    <property type="entry name" value="TF_FadR/GntR_C"/>
</dbReference>
<name>A0A2W5Q541_RHOSU</name>
<evidence type="ECO:0000256" key="1">
    <source>
        <dbReference type="ARBA" id="ARBA00023015"/>
    </source>
</evidence>
<comment type="caution">
    <text evidence="6">The sequence shown here is derived from an EMBL/GenBank/DDBJ whole genome shotgun (WGS) entry which is preliminary data.</text>
</comment>
<dbReference type="SMART" id="SM00895">
    <property type="entry name" value="FCD"/>
    <property type="match status" value="1"/>
</dbReference>
<gene>
    <name evidence="6" type="ORF">DI556_19975</name>
</gene>
<dbReference type="SUPFAM" id="SSF46785">
    <property type="entry name" value="Winged helix' DNA-binding domain"/>
    <property type="match status" value="1"/>
</dbReference>
<dbReference type="Gene3D" id="1.10.10.10">
    <property type="entry name" value="Winged helix-like DNA-binding domain superfamily/Winged helix DNA-binding domain"/>
    <property type="match status" value="1"/>
</dbReference>
<protein>
    <recommendedName>
        <fullName evidence="5">HTH gntR-type domain-containing protein</fullName>
    </recommendedName>
</protein>
<dbReference type="PANTHER" id="PTHR43537:SF39">
    <property type="entry name" value="HTH-TYPE TRANSCRIPTIONAL REGULATOR MCBR"/>
    <property type="match status" value="1"/>
</dbReference>
<reference evidence="6 7" key="1">
    <citation type="submission" date="2017-08" db="EMBL/GenBank/DDBJ databases">
        <title>Infants hospitalized years apart are colonized by the same room-sourced microbial strains.</title>
        <authorList>
            <person name="Brooks B."/>
            <person name="Olm M.R."/>
            <person name="Firek B.A."/>
            <person name="Baker R."/>
            <person name="Thomas B.C."/>
            <person name="Morowitz M.J."/>
            <person name="Banfield J.F."/>
        </authorList>
    </citation>
    <scope>NUCLEOTIDE SEQUENCE [LARGE SCALE GENOMIC DNA]</scope>
    <source>
        <strain evidence="6">S2_005_002_R2_34</strain>
    </source>
</reference>
<organism evidence="6 7">
    <name type="scientific">Rhodovulum sulfidophilum</name>
    <name type="common">Rhodobacter sulfidophilus</name>
    <dbReference type="NCBI Taxonomy" id="35806"/>
    <lineage>
        <taxon>Bacteria</taxon>
        <taxon>Pseudomonadati</taxon>
        <taxon>Pseudomonadota</taxon>
        <taxon>Alphaproteobacteria</taxon>
        <taxon>Rhodobacterales</taxon>
        <taxon>Paracoccaceae</taxon>
        <taxon>Rhodovulum</taxon>
    </lineage>
</organism>
<dbReference type="EMBL" id="QFPW01000024">
    <property type="protein sequence ID" value="PZQ46500.1"/>
    <property type="molecule type" value="Genomic_DNA"/>
</dbReference>
<sequence>MRKYHPGAAGVNGEEKDVLSEDSAGDSIVDRPGFEASTLAHHVYRELESGLIDGVLLPETRLSLRSIATQLNTSMQPVREAVSKLVADSALEVTPGRAVRVPRLDREQADEVWAIRVLLEGEAAARFAARRRPEEVEALYAQTRAMRPLYFADDVPALMRALRRWNIALVYGSHMPVLTDLVMRLRLRYAPFTAACLAAETPPDPNFLNFTLRMQDEMTRAIEAGDVAAARYLRCSTIRGFQHYLYERIRWIPPLDWVPGSDAPR</sequence>
<dbReference type="InterPro" id="IPR036388">
    <property type="entry name" value="WH-like_DNA-bd_sf"/>
</dbReference>
<dbReference type="AlphaFoldDB" id="A0A2W5Q541"/>
<dbReference type="Proteomes" id="UP000249185">
    <property type="component" value="Unassembled WGS sequence"/>
</dbReference>
<dbReference type="Gene3D" id="1.20.120.530">
    <property type="entry name" value="GntR ligand-binding domain-like"/>
    <property type="match status" value="1"/>
</dbReference>
<dbReference type="InterPro" id="IPR000524">
    <property type="entry name" value="Tscrpt_reg_HTH_GntR"/>
</dbReference>
<dbReference type="InterPro" id="IPR011711">
    <property type="entry name" value="GntR_C"/>
</dbReference>
<dbReference type="GO" id="GO:0003700">
    <property type="term" value="F:DNA-binding transcription factor activity"/>
    <property type="evidence" value="ECO:0007669"/>
    <property type="project" value="InterPro"/>
</dbReference>
<evidence type="ECO:0000313" key="7">
    <source>
        <dbReference type="Proteomes" id="UP000249185"/>
    </source>
</evidence>
<dbReference type="PANTHER" id="PTHR43537">
    <property type="entry name" value="TRANSCRIPTIONAL REGULATOR, GNTR FAMILY"/>
    <property type="match status" value="1"/>
</dbReference>
<evidence type="ECO:0000256" key="2">
    <source>
        <dbReference type="ARBA" id="ARBA00023125"/>
    </source>
</evidence>
<dbReference type="GO" id="GO:0003677">
    <property type="term" value="F:DNA binding"/>
    <property type="evidence" value="ECO:0007669"/>
    <property type="project" value="UniProtKB-KW"/>
</dbReference>